<dbReference type="InterPro" id="IPR012354">
    <property type="entry name" value="Esterase_lipase"/>
</dbReference>
<dbReference type="Gene3D" id="3.40.50.1820">
    <property type="entry name" value="alpha/beta hydrolase"/>
    <property type="match status" value="1"/>
</dbReference>
<sequence length="255" mass="29035">MIRMMRMLPREVYLQSGKKAVLLLHAYTGSPNDVRMLARKLEREGYTVLAPIFSGHGTEDPMNILNMTPDVWYQDAINAFKKLKNDGYEEIAVFGLSMGGLFAMKLLEEFPGEFVAGGAFCSPLDPAGKHDIYPNFMAYAEFIYKKQTSSNDELEQKLNMIKMPLKEQLQAILNVTNQTASKLEELEVPIFLAQSALDEMIDSSGVYEVGKLLKKTYHEIHWYAKSTHVITISKERQLFEKDVAAFLSHIPWNEE</sequence>
<dbReference type="Proteomes" id="UP000288028">
    <property type="component" value="Unassembled WGS sequence"/>
</dbReference>
<evidence type="ECO:0000259" key="2">
    <source>
        <dbReference type="Pfam" id="PF12146"/>
    </source>
</evidence>
<dbReference type="InterPro" id="IPR022742">
    <property type="entry name" value="Hydrolase_4"/>
</dbReference>
<reference evidence="3 4" key="1">
    <citation type="submission" date="2017-05" db="EMBL/GenBank/DDBJ databases">
        <title>Vagococcus spp. assemblies.</title>
        <authorList>
            <person name="Gulvik C.A."/>
        </authorList>
    </citation>
    <scope>NUCLEOTIDE SEQUENCE [LARGE SCALE GENOMIC DNA]</scope>
    <source>
        <strain evidence="3 4">SS1714</strain>
    </source>
</reference>
<dbReference type="GO" id="GO:0052689">
    <property type="term" value="F:carboxylic ester hydrolase activity"/>
    <property type="evidence" value="ECO:0007669"/>
    <property type="project" value="InterPro"/>
</dbReference>
<feature type="domain" description="Serine aminopeptidase S33" evidence="2">
    <location>
        <begin position="18"/>
        <end position="231"/>
    </location>
</feature>
<gene>
    <name evidence="3" type="ORF">CBF28_08830</name>
</gene>
<dbReference type="EMBL" id="NGKB01000007">
    <property type="protein sequence ID" value="RSU14244.1"/>
    <property type="molecule type" value="Genomic_DNA"/>
</dbReference>
<dbReference type="AlphaFoldDB" id="A0A430B1N9"/>
<evidence type="ECO:0000313" key="3">
    <source>
        <dbReference type="EMBL" id="RSU14244.1"/>
    </source>
</evidence>
<feature type="active site" description="Charge relay system" evidence="1">
    <location>
        <position position="198"/>
    </location>
</feature>
<evidence type="ECO:0000256" key="1">
    <source>
        <dbReference type="PIRSR" id="PIRSR017388-1"/>
    </source>
</evidence>
<dbReference type="PIRSF" id="PIRSF017388">
    <property type="entry name" value="Esterase_lipase"/>
    <property type="match status" value="1"/>
</dbReference>
<dbReference type="InterPro" id="IPR051044">
    <property type="entry name" value="MAG_DAG_Lipase"/>
</dbReference>
<feature type="active site" description="Charge relay system" evidence="1">
    <location>
        <position position="228"/>
    </location>
</feature>
<dbReference type="Pfam" id="PF12146">
    <property type="entry name" value="Hydrolase_4"/>
    <property type="match status" value="1"/>
</dbReference>
<dbReference type="SUPFAM" id="SSF53474">
    <property type="entry name" value="alpha/beta-Hydrolases"/>
    <property type="match status" value="1"/>
</dbReference>
<comment type="caution">
    <text evidence="3">The sequence shown here is derived from an EMBL/GenBank/DDBJ whole genome shotgun (WGS) entry which is preliminary data.</text>
</comment>
<organism evidence="3 4">
    <name type="scientific">Vagococcus carniphilus</name>
    <dbReference type="NCBI Taxonomy" id="218144"/>
    <lineage>
        <taxon>Bacteria</taxon>
        <taxon>Bacillati</taxon>
        <taxon>Bacillota</taxon>
        <taxon>Bacilli</taxon>
        <taxon>Lactobacillales</taxon>
        <taxon>Enterococcaceae</taxon>
        <taxon>Vagococcus</taxon>
    </lineage>
</organism>
<accession>A0A430B1N9</accession>
<feature type="active site" description="Nucleophile" evidence="1">
    <location>
        <position position="97"/>
    </location>
</feature>
<dbReference type="InterPro" id="IPR029058">
    <property type="entry name" value="AB_hydrolase_fold"/>
</dbReference>
<protein>
    <recommendedName>
        <fullName evidence="2">Serine aminopeptidase S33 domain-containing protein</fullName>
    </recommendedName>
</protein>
<keyword evidence="4" id="KW-1185">Reference proteome</keyword>
<dbReference type="PANTHER" id="PTHR11614">
    <property type="entry name" value="PHOSPHOLIPASE-RELATED"/>
    <property type="match status" value="1"/>
</dbReference>
<name>A0A430B1N9_9ENTE</name>
<proteinExistence type="predicted"/>
<evidence type="ECO:0000313" key="4">
    <source>
        <dbReference type="Proteomes" id="UP000288028"/>
    </source>
</evidence>
<dbReference type="OrthoDB" id="9800213at2"/>